<evidence type="ECO:0000256" key="5">
    <source>
        <dbReference type="ARBA" id="ARBA00023002"/>
    </source>
</evidence>
<dbReference type="OrthoDB" id="1154541at2"/>
<evidence type="ECO:0000313" key="7">
    <source>
        <dbReference type="EMBL" id="KEO73109.1"/>
    </source>
</evidence>
<comment type="cofactor">
    <cofactor evidence="1">
        <name>FAD</name>
        <dbReference type="ChEBI" id="CHEBI:57692"/>
    </cofactor>
</comment>
<dbReference type="PANTHER" id="PTHR42784">
    <property type="entry name" value="PYRANOSE 2-OXIDASE"/>
    <property type="match status" value="1"/>
</dbReference>
<evidence type="ECO:0000256" key="1">
    <source>
        <dbReference type="ARBA" id="ARBA00001974"/>
    </source>
</evidence>
<keyword evidence="5" id="KW-0560">Oxidoreductase</keyword>
<proteinExistence type="inferred from homology"/>
<dbReference type="Gene3D" id="3.50.50.60">
    <property type="entry name" value="FAD/NAD(P)-binding domain"/>
    <property type="match status" value="2"/>
</dbReference>
<protein>
    <submittedName>
        <fullName evidence="7">2-keto-gluconate dehydrogenase</fullName>
    </submittedName>
</protein>
<feature type="domain" description="Glucose-methanol-choline oxidoreductase C-terminal" evidence="6">
    <location>
        <begin position="412"/>
        <end position="469"/>
    </location>
</feature>
<dbReference type="AlphaFoldDB" id="A0A074KW25"/>
<dbReference type="RefSeq" id="WP_035076435.1">
    <property type="nucleotide sequence ID" value="NZ_JMIH01000023.1"/>
</dbReference>
<reference evidence="7 8" key="1">
    <citation type="submission" date="2014-04" db="EMBL/GenBank/DDBJ databases">
        <title>Characterization and application of a salt tolerant electro-active bacterium.</title>
        <authorList>
            <person name="Yang L."/>
            <person name="Wei S."/>
            <person name="Tay Q.X.M."/>
        </authorList>
    </citation>
    <scope>NUCLEOTIDE SEQUENCE [LARGE SCALE GENOMIC DNA]</scope>
    <source>
        <strain evidence="7 8">LY1</strain>
    </source>
</reference>
<evidence type="ECO:0000256" key="4">
    <source>
        <dbReference type="ARBA" id="ARBA00022827"/>
    </source>
</evidence>
<dbReference type="EMBL" id="JMIH01000023">
    <property type="protein sequence ID" value="KEO73109.1"/>
    <property type="molecule type" value="Genomic_DNA"/>
</dbReference>
<dbReference type="PANTHER" id="PTHR42784:SF1">
    <property type="entry name" value="PYRANOSE 2-OXIDASE"/>
    <property type="match status" value="1"/>
</dbReference>
<evidence type="ECO:0000256" key="3">
    <source>
        <dbReference type="ARBA" id="ARBA00022630"/>
    </source>
</evidence>
<accession>A0A074KW25</accession>
<name>A0A074KW25_9BACT</name>
<keyword evidence="3" id="KW-0285">Flavoprotein</keyword>
<comment type="caution">
    <text evidence="7">The sequence shown here is derived from an EMBL/GenBank/DDBJ whole genome shotgun (WGS) entry which is preliminary data.</text>
</comment>
<dbReference type="eggNOG" id="COG2303">
    <property type="taxonomic scope" value="Bacteria"/>
</dbReference>
<organism evidence="7 8">
    <name type="scientific">Anditalea andensis</name>
    <dbReference type="NCBI Taxonomy" id="1048983"/>
    <lineage>
        <taxon>Bacteria</taxon>
        <taxon>Pseudomonadati</taxon>
        <taxon>Bacteroidota</taxon>
        <taxon>Cytophagia</taxon>
        <taxon>Cytophagales</taxon>
        <taxon>Cytophagaceae</taxon>
        <taxon>Anditalea</taxon>
    </lineage>
</organism>
<evidence type="ECO:0000256" key="2">
    <source>
        <dbReference type="ARBA" id="ARBA00010790"/>
    </source>
</evidence>
<comment type="similarity">
    <text evidence="2">Belongs to the GMC oxidoreductase family.</text>
</comment>
<dbReference type="InterPro" id="IPR036188">
    <property type="entry name" value="FAD/NAD-bd_sf"/>
</dbReference>
<dbReference type="InterPro" id="IPR007867">
    <property type="entry name" value="GMC_OxRtase_C"/>
</dbReference>
<keyword evidence="8" id="KW-1185">Reference proteome</keyword>
<dbReference type="Proteomes" id="UP000027821">
    <property type="component" value="Unassembled WGS sequence"/>
</dbReference>
<evidence type="ECO:0000313" key="8">
    <source>
        <dbReference type="Proteomes" id="UP000027821"/>
    </source>
</evidence>
<dbReference type="GO" id="GO:0016614">
    <property type="term" value="F:oxidoreductase activity, acting on CH-OH group of donors"/>
    <property type="evidence" value="ECO:0007669"/>
    <property type="project" value="InterPro"/>
</dbReference>
<dbReference type="InterPro" id="IPR051473">
    <property type="entry name" value="P2Ox-like"/>
</dbReference>
<dbReference type="STRING" id="1048983.EL17_15990"/>
<evidence type="ECO:0000259" key="6">
    <source>
        <dbReference type="Pfam" id="PF05199"/>
    </source>
</evidence>
<dbReference type="Pfam" id="PF05199">
    <property type="entry name" value="GMC_oxred_C"/>
    <property type="match status" value="1"/>
</dbReference>
<dbReference type="SUPFAM" id="SSF51905">
    <property type="entry name" value="FAD/NAD(P)-binding domain"/>
    <property type="match status" value="1"/>
</dbReference>
<sequence>MNDNRFDLIMVGSSFASSFFLKQYLEKAPTHAKILVLERGYLYPHTERLKAQRGEENFIANPNQSNNATFLNATDNKQWEFQTGFGGSSNCWHGCTPRFMPSDFKMQSLYGVAADWPIQYDELDPYYTAVEGIMSISGASNPPYPKHSAYPLPPHIFSTVDNILHNHYGNLYVHPPTARASIPINGRGACCASAVCSICPVNAKFTIENGLRDIYSDPRVELVYGAQVHALGAAHDSINSIHYIHDGIEKTAMAEVYALGANAIFNAHILLNSGDDNPLTGKGIGEQISLEARVDLHDLDCVGGSTKVNANGYMLYDGNHRKEFAACLMEANNTPYIRFERGKWRHQARFRMIFENLPENENHVSLTSDKLKPAVHFNGVSEYALKGIENMKKVLPDVLSCLPVEKIEYSALHPTESHILGSTRMSLTPETGVVDKNLLHHQYRNLFVLGSGAFTTYSPSNPTLTLSALSMMAADRSF</sequence>
<gene>
    <name evidence="7" type="ORF">EL17_15990</name>
</gene>
<keyword evidence="4" id="KW-0274">FAD</keyword>